<evidence type="ECO:0000313" key="7">
    <source>
        <dbReference type="EMBL" id="QHI71602.1"/>
    </source>
</evidence>
<dbReference type="InterPro" id="IPR036388">
    <property type="entry name" value="WH-like_DNA-bd_sf"/>
</dbReference>
<organism evidence="7 8">
    <name type="scientific">Aminipila terrae</name>
    <dbReference type="NCBI Taxonomy" id="2697030"/>
    <lineage>
        <taxon>Bacteria</taxon>
        <taxon>Bacillati</taxon>
        <taxon>Bacillota</taxon>
        <taxon>Clostridia</taxon>
        <taxon>Peptostreptococcales</taxon>
        <taxon>Anaerovoracaceae</taxon>
        <taxon>Aminipila</taxon>
    </lineage>
</organism>
<evidence type="ECO:0000256" key="3">
    <source>
        <dbReference type="ARBA" id="ARBA00023082"/>
    </source>
</evidence>
<dbReference type="InterPro" id="IPR013249">
    <property type="entry name" value="RNA_pol_sigma70_r4_t2"/>
</dbReference>
<comment type="similarity">
    <text evidence="1">Belongs to the sigma-70 factor family. ECF subfamily.</text>
</comment>
<dbReference type="EMBL" id="CP047591">
    <property type="protein sequence ID" value="QHI71602.1"/>
    <property type="molecule type" value="Genomic_DNA"/>
</dbReference>
<dbReference type="AlphaFoldDB" id="A0A6P1MC53"/>
<dbReference type="InterPro" id="IPR013324">
    <property type="entry name" value="RNA_pol_sigma_r3/r4-like"/>
</dbReference>
<dbReference type="InterPro" id="IPR039425">
    <property type="entry name" value="RNA_pol_sigma-70-like"/>
</dbReference>
<dbReference type="GO" id="GO:0006352">
    <property type="term" value="P:DNA-templated transcription initiation"/>
    <property type="evidence" value="ECO:0007669"/>
    <property type="project" value="InterPro"/>
</dbReference>
<dbReference type="Pfam" id="PF08281">
    <property type="entry name" value="Sigma70_r4_2"/>
    <property type="match status" value="1"/>
</dbReference>
<evidence type="ECO:0000256" key="1">
    <source>
        <dbReference type="ARBA" id="ARBA00010641"/>
    </source>
</evidence>
<dbReference type="PANTHER" id="PTHR43133:SF60">
    <property type="entry name" value="RNA POLYMERASE SIGMA FACTOR SIGV"/>
    <property type="match status" value="1"/>
</dbReference>
<evidence type="ECO:0000256" key="4">
    <source>
        <dbReference type="ARBA" id="ARBA00023163"/>
    </source>
</evidence>
<reference evidence="7 8" key="1">
    <citation type="submission" date="2020-01" db="EMBL/GenBank/DDBJ databases">
        <title>Genomic analysis of Aminipila sp. CBA3637.</title>
        <authorList>
            <person name="Kim Y.B."/>
            <person name="Roh S.W."/>
        </authorList>
    </citation>
    <scope>NUCLEOTIDE SEQUENCE [LARGE SCALE GENOMIC DNA]</scope>
    <source>
        <strain evidence="7 8">CBA3637</strain>
    </source>
</reference>
<dbReference type="Gene3D" id="1.10.10.10">
    <property type="entry name" value="Winged helix-like DNA-binding domain superfamily/Winged helix DNA-binding domain"/>
    <property type="match status" value="1"/>
</dbReference>
<dbReference type="GO" id="GO:0003677">
    <property type="term" value="F:DNA binding"/>
    <property type="evidence" value="ECO:0007669"/>
    <property type="project" value="InterPro"/>
</dbReference>
<dbReference type="SUPFAM" id="SSF88659">
    <property type="entry name" value="Sigma3 and sigma4 domains of RNA polymerase sigma factors"/>
    <property type="match status" value="1"/>
</dbReference>
<dbReference type="NCBIfam" id="TIGR02937">
    <property type="entry name" value="sigma70-ECF"/>
    <property type="match status" value="1"/>
</dbReference>
<protein>
    <submittedName>
        <fullName evidence="7">Sigma-70 family RNA polymerase sigma factor</fullName>
    </submittedName>
</protein>
<keyword evidence="8" id="KW-1185">Reference proteome</keyword>
<evidence type="ECO:0000313" key="8">
    <source>
        <dbReference type="Proteomes" id="UP000463883"/>
    </source>
</evidence>
<keyword evidence="4" id="KW-0804">Transcription</keyword>
<dbReference type="PANTHER" id="PTHR43133">
    <property type="entry name" value="RNA POLYMERASE ECF-TYPE SIGMA FACTO"/>
    <property type="match status" value="1"/>
</dbReference>
<evidence type="ECO:0000259" key="5">
    <source>
        <dbReference type="Pfam" id="PF04542"/>
    </source>
</evidence>
<dbReference type="InterPro" id="IPR007627">
    <property type="entry name" value="RNA_pol_sigma70_r2"/>
</dbReference>
<dbReference type="KEGG" id="amic:Ami3637_03690"/>
<evidence type="ECO:0000256" key="2">
    <source>
        <dbReference type="ARBA" id="ARBA00023015"/>
    </source>
</evidence>
<sequence>MRKKENFYKIAFSYVKNEQDALDVIQEATCRAYTNIKSLKNPEFFNTWFVRILINTAISTLRKNKKYVQMNHDEQVIAPGGLDESYYDLVKALDLLDMKYKSIILLKFYEDMTFKQIGEVLNKPESTIKTNYYRAMGILKGHLDYERV</sequence>
<proteinExistence type="inferred from homology"/>
<dbReference type="SUPFAM" id="SSF88946">
    <property type="entry name" value="Sigma2 domain of RNA polymerase sigma factors"/>
    <property type="match status" value="1"/>
</dbReference>
<gene>
    <name evidence="7" type="ORF">Ami3637_03690</name>
</gene>
<feature type="domain" description="RNA polymerase sigma factor 70 region 4 type 2" evidence="6">
    <location>
        <begin position="89"/>
        <end position="136"/>
    </location>
</feature>
<accession>A0A6P1MC53</accession>
<dbReference type="RefSeq" id="WP_162361376.1">
    <property type="nucleotide sequence ID" value="NZ_CP047591.1"/>
</dbReference>
<evidence type="ECO:0000259" key="6">
    <source>
        <dbReference type="Pfam" id="PF08281"/>
    </source>
</evidence>
<dbReference type="InterPro" id="IPR014284">
    <property type="entry name" value="RNA_pol_sigma-70_dom"/>
</dbReference>
<dbReference type="InterPro" id="IPR013325">
    <property type="entry name" value="RNA_pol_sigma_r2"/>
</dbReference>
<keyword evidence="3" id="KW-0731">Sigma factor</keyword>
<feature type="domain" description="RNA polymerase sigma-70 region 2" evidence="5">
    <location>
        <begin position="8"/>
        <end position="66"/>
    </location>
</feature>
<dbReference type="Gene3D" id="1.10.1740.10">
    <property type="match status" value="1"/>
</dbReference>
<dbReference type="CDD" id="cd06171">
    <property type="entry name" value="Sigma70_r4"/>
    <property type="match status" value="1"/>
</dbReference>
<keyword evidence="2" id="KW-0805">Transcription regulation</keyword>
<name>A0A6P1MC53_9FIRM</name>
<dbReference type="GO" id="GO:0016987">
    <property type="term" value="F:sigma factor activity"/>
    <property type="evidence" value="ECO:0007669"/>
    <property type="project" value="UniProtKB-KW"/>
</dbReference>
<dbReference type="Pfam" id="PF04542">
    <property type="entry name" value="Sigma70_r2"/>
    <property type="match status" value="1"/>
</dbReference>
<dbReference type="Proteomes" id="UP000463883">
    <property type="component" value="Chromosome"/>
</dbReference>